<sequence length="364" mass="39908">MKKLFYSLALLVGGVQIAAPTVAAPMDAFLSANQSSTPGEVQVEAAYDLVNSTIDVFNFRNSSSGYSGTNVGDYHGGHLRAGVAITPRLWIDGAFWRRNIQYSGDIQKINTWQLAGQYKVFDGIGYEPSIALRAGAWGNYADQLTKTSPTTLSGATLSSLTVSKPKDVQYQLDLIGTSKVFEHTELTLFGGVGASRVTINSVNGTANFAGCNYNIAFGETETVGTLAQMCNASIVIDRFALSNAATGYYVNKETQYNATFYHAGANVKWHSDNWQLRAGYQYQYINRDYVDDVVKSRGGKIYQSNHILMADVIYKLFANTSIFVRGQYMTNQFTGEIPFAYNTLTASKFNNRYGIVSTGLIVTF</sequence>
<proteinExistence type="predicted"/>
<gene>
    <name evidence="2" type="ORF">HNR39_002854</name>
</gene>
<dbReference type="AlphaFoldDB" id="A0A840RT58"/>
<feature type="chain" id="PRO_5032502583" description="Porin" evidence="1">
    <location>
        <begin position="24"/>
        <end position="364"/>
    </location>
</feature>
<evidence type="ECO:0000313" key="2">
    <source>
        <dbReference type="EMBL" id="MBB5201005.1"/>
    </source>
</evidence>
<evidence type="ECO:0008006" key="4">
    <source>
        <dbReference type="Google" id="ProtNLM"/>
    </source>
</evidence>
<keyword evidence="1" id="KW-0732">Signal</keyword>
<organism evidence="2 3">
    <name type="scientific">Glaciimonas immobilis</name>
    <dbReference type="NCBI Taxonomy" id="728004"/>
    <lineage>
        <taxon>Bacteria</taxon>
        <taxon>Pseudomonadati</taxon>
        <taxon>Pseudomonadota</taxon>
        <taxon>Betaproteobacteria</taxon>
        <taxon>Burkholderiales</taxon>
        <taxon>Oxalobacteraceae</taxon>
        <taxon>Glaciimonas</taxon>
    </lineage>
</organism>
<feature type="signal peptide" evidence="1">
    <location>
        <begin position="1"/>
        <end position="23"/>
    </location>
</feature>
<evidence type="ECO:0000313" key="3">
    <source>
        <dbReference type="Proteomes" id="UP000571084"/>
    </source>
</evidence>
<evidence type="ECO:0000256" key="1">
    <source>
        <dbReference type="SAM" id="SignalP"/>
    </source>
</evidence>
<dbReference type="Proteomes" id="UP000571084">
    <property type="component" value="Unassembled WGS sequence"/>
</dbReference>
<protein>
    <recommendedName>
        <fullName evidence="4">Porin</fullName>
    </recommendedName>
</protein>
<name>A0A840RT58_9BURK</name>
<comment type="caution">
    <text evidence="2">The sequence shown here is derived from an EMBL/GenBank/DDBJ whole genome shotgun (WGS) entry which is preliminary data.</text>
</comment>
<accession>A0A840RT58</accession>
<dbReference type="EMBL" id="JACHHQ010000006">
    <property type="protein sequence ID" value="MBB5201005.1"/>
    <property type="molecule type" value="Genomic_DNA"/>
</dbReference>
<reference evidence="2 3" key="1">
    <citation type="submission" date="2020-08" db="EMBL/GenBank/DDBJ databases">
        <title>Genomic Encyclopedia of Type Strains, Phase IV (KMG-IV): sequencing the most valuable type-strain genomes for metagenomic binning, comparative biology and taxonomic classification.</title>
        <authorList>
            <person name="Goeker M."/>
        </authorList>
    </citation>
    <scope>NUCLEOTIDE SEQUENCE [LARGE SCALE GENOMIC DNA]</scope>
    <source>
        <strain evidence="2 3">DSM 23240</strain>
    </source>
</reference>
<dbReference type="RefSeq" id="WP_168056847.1">
    <property type="nucleotide sequence ID" value="NZ_JAAOZT010000012.1"/>
</dbReference>
<keyword evidence="3" id="KW-1185">Reference proteome</keyword>